<evidence type="ECO:0000256" key="3">
    <source>
        <dbReference type="ARBA" id="ARBA00023274"/>
    </source>
</evidence>
<dbReference type="InterPro" id="IPR018264">
    <property type="entry name" value="Ribosomal_bL33_CS"/>
</dbReference>
<comment type="similarity">
    <text evidence="1 5">Belongs to the bacterial ribosomal protein bL33 family.</text>
</comment>
<dbReference type="Gene3D" id="2.20.28.120">
    <property type="entry name" value="Ribosomal protein L33"/>
    <property type="match status" value="1"/>
</dbReference>
<evidence type="ECO:0000313" key="7">
    <source>
        <dbReference type="Proteomes" id="UP000612362"/>
    </source>
</evidence>
<evidence type="ECO:0000256" key="5">
    <source>
        <dbReference type="HAMAP-Rule" id="MF_00294"/>
    </source>
</evidence>
<dbReference type="PANTHER" id="PTHR43168:SF2">
    <property type="entry name" value="LARGE RIBOSOMAL SUBUNIT PROTEIN BL33C"/>
    <property type="match status" value="1"/>
</dbReference>
<dbReference type="GO" id="GO:1990904">
    <property type="term" value="C:ribonucleoprotein complex"/>
    <property type="evidence" value="ECO:0007669"/>
    <property type="project" value="UniProtKB-KW"/>
</dbReference>
<evidence type="ECO:0000313" key="6">
    <source>
        <dbReference type="EMBL" id="GHO44195.1"/>
    </source>
</evidence>
<dbReference type="EMBL" id="BNJF01000001">
    <property type="protein sequence ID" value="GHO44195.1"/>
    <property type="molecule type" value="Genomic_DNA"/>
</dbReference>
<dbReference type="Pfam" id="PF00471">
    <property type="entry name" value="Ribosomal_L33"/>
    <property type="match status" value="1"/>
</dbReference>
<evidence type="ECO:0000256" key="4">
    <source>
        <dbReference type="ARBA" id="ARBA00035176"/>
    </source>
</evidence>
<comment type="caution">
    <text evidence="6">The sequence shown here is derived from an EMBL/GenBank/DDBJ whole genome shotgun (WGS) entry which is preliminary data.</text>
</comment>
<dbReference type="GO" id="GO:0003735">
    <property type="term" value="F:structural constituent of ribosome"/>
    <property type="evidence" value="ECO:0007669"/>
    <property type="project" value="InterPro"/>
</dbReference>
<dbReference type="InterPro" id="IPR038584">
    <property type="entry name" value="Ribosomal_bL33_sf"/>
</dbReference>
<keyword evidence="7" id="KW-1185">Reference proteome</keyword>
<dbReference type="Proteomes" id="UP000612362">
    <property type="component" value="Unassembled WGS sequence"/>
</dbReference>
<dbReference type="NCBIfam" id="NF001860">
    <property type="entry name" value="PRK00595.1"/>
    <property type="match status" value="1"/>
</dbReference>
<dbReference type="GO" id="GO:0005737">
    <property type="term" value="C:cytoplasm"/>
    <property type="evidence" value="ECO:0007669"/>
    <property type="project" value="UniProtKB-ARBA"/>
</dbReference>
<keyword evidence="3 5" id="KW-0687">Ribonucleoprotein</keyword>
<dbReference type="RefSeq" id="WP_220193610.1">
    <property type="nucleotide sequence ID" value="NZ_BNJF01000001.1"/>
</dbReference>
<proteinExistence type="inferred from homology"/>
<dbReference type="GO" id="GO:0006412">
    <property type="term" value="P:translation"/>
    <property type="evidence" value="ECO:0007669"/>
    <property type="project" value="UniProtKB-UniRule"/>
</dbReference>
<dbReference type="PROSITE" id="PS00582">
    <property type="entry name" value="RIBOSOMAL_L33"/>
    <property type="match status" value="1"/>
</dbReference>
<dbReference type="PANTHER" id="PTHR43168">
    <property type="entry name" value="50S RIBOSOMAL PROTEIN L33, CHLOROPLASTIC"/>
    <property type="match status" value="1"/>
</dbReference>
<dbReference type="HAMAP" id="MF_00294">
    <property type="entry name" value="Ribosomal_bL33"/>
    <property type="match status" value="1"/>
</dbReference>
<dbReference type="GO" id="GO:0005840">
    <property type="term" value="C:ribosome"/>
    <property type="evidence" value="ECO:0007669"/>
    <property type="project" value="UniProtKB-KW"/>
</dbReference>
<protein>
    <recommendedName>
        <fullName evidence="4 5">Large ribosomal subunit protein bL33</fullName>
    </recommendedName>
</protein>
<sequence>MASKGKENRIVVTLACTTCKSRNYSTEKNKKNNPDRLELRKFCTTCREHVPHRETK</sequence>
<evidence type="ECO:0000256" key="1">
    <source>
        <dbReference type="ARBA" id="ARBA00007596"/>
    </source>
</evidence>
<name>A0A8J3MTC0_9CHLR</name>
<keyword evidence="2 5" id="KW-0689">Ribosomal protein</keyword>
<organism evidence="6 7">
    <name type="scientific">Ktedonospora formicarum</name>
    <dbReference type="NCBI Taxonomy" id="2778364"/>
    <lineage>
        <taxon>Bacteria</taxon>
        <taxon>Bacillati</taxon>
        <taxon>Chloroflexota</taxon>
        <taxon>Ktedonobacteria</taxon>
        <taxon>Ktedonobacterales</taxon>
        <taxon>Ktedonobacteraceae</taxon>
        <taxon>Ktedonospora</taxon>
    </lineage>
</organism>
<dbReference type="InterPro" id="IPR011332">
    <property type="entry name" value="Ribosomal_zn-bd"/>
</dbReference>
<dbReference type="SUPFAM" id="SSF57829">
    <property type="entry name" value="Zn-binding ribosomal proteins"/>
    <property type="match status" value="1"/>
</dbReference>
<dbReference type="NCBIfam" id="NF001764">
    <property type="entry name" value="PRK00504.1"/>
    <property type="match status" value="1"/>
</dbReference>
<evidence type="ECO:0000256" key="2">
    <source>
        <dbReference type="ARBA" id="ARBA00022980"/>
    </source>
</evidence>
<gene>
    <name evidence="5 6" type="primary">rpmG</name>
    <name evidence="6" type="ORF">KSX_23580</name>
</gene>
<accession>A0A8J3MTC0</accession>
<dbReference type="AlphaFoldDB" id="A0A8J3MTC0"/>
<reference evidence="6" key="1">
    <citation type="submission" date="2020-10" db="EMBL/GenBank/DDBJ databases">
        <title>Taxonomic study of unclassified bacteria belonging to the class Ktedonobacteria.</title>
        <authorList>
            <person name="Yabe S."/>
            <person name="Wang C.M."/>
            <person name="Zheng Y."/>
            <person name="Sakai Y."/>
            <person name="Cavaletti L."/>
            <person name="Monciardini P."/>
            <person name="Donadio S."/>
        </authorList>
    </citation>
    <scope>NUCLEOTIDE SEQUENCE</scope>
    <source>
        <strain evidence="6">SOSP1-1</strain>
    </source>
</reference>
<dbReference type="InterPro" id="IPR001705">
    <property type="entry name" value="Ribosomal_bL33"/>
</dbReference>
<dbReference type="NCBIfam" id="TIGR01023">
    <property type="entry name" value="rpmG_bact"/>
    <property type="match status" value="1"/>
</dbReference>